<dbReference type="eggNOG" id="COG2755">
    <property type="taxonomic scope" value="Bacteria"/>
</dbReference>
<dbReference type="Proteomes" id="UP000001551">
    <property type="component" value="Chromosome"/>
</dbReference>
<sequence>MAKFQNRLLKGGTVFLSVAIIMSMSTFALWANADSDTQTTLDISKGSISIGDGTVNGYDSAGDHITIPNQKGYILTGSAIGTADGVTIDGASCNITLDNLTICVTGDNAYADRAGAFKIENGAKVNLTLEGANLLDTSNSNSDYGGMEVDANSSVTINGTGTLMAKGDFDCPGIGGSETGTNGLIQINSGTVTTVASGDGVTGCGGGFMGSNVPVIINGGSVNSSVGGGVRDSNGNAEYLDTIKVTGPNGTPLANTLVQYAVDGASQSISATTDANGKLYLWLTQGQHSISIADCAGQVLASVSGMVANNGSTAMTVQIASNVTSYAVQCDASMKNGTVAVDRTSYYTGQPVTLTVEPFDGYRLTTGSLQCTAADGSSVPLTESNDTYTFAMPASNVTVSAEFEALPLHTVSFDANMQDGTLTADLQTARAGTTVTVTPKPADGYFYVAGTLSYTYGGKSYPISSGSFIMPDADVTLSAQFEKNLTVDTQGGSVSTDASGGKTIASSGSYSISGNGVTGGITVAANLGTVNITLDYLNIDMSNVAGGSPFTIGRGTTVNLTVEGTNVLIGGQNMAGVAVPDGAALVIDQTSTGTLNANGNGTAAGIGGNSNSGAGSITINGGTVNASSNGDGAGIGGGRLGGCGTITINGGNVTAQGGAYGELESTGGVYGSVYAGGTGIGGGAWGNGGQISINGGHVKAASSPNFGVSIGNGYGGSGVTVAIQGGTVQTGSATWASVIDAASCVLNGGSIYVGKATEAAQFSANPVNAGNSKVYLDTVMVCNANGSALKNTDVTYSVDGSSDVVASTDAHGMLYLWLSNDDHIVSVHSGDEGGSDETFVDKSDSTTDSITLVADDFTVTVADTAHGAVTASKTVATGGDTVKLTVTPDNGYFLKSLTYNDGTDHDISENADGSYSFTMPEDDVTISAQFEQAPCIVTVSSANANEGTVAVSGASSIGNGAYLVNGGSSFVLSAISKQGYTFSGWYDGNTKVSDAPTFAVTPSAGACYNAVFTAIPSESLTVDITGFGSVSANGVSVGSGVAQSFTLGSSATLTETPADGYQFLYWQDTTSGKILSQSASYTFTMDSDMYMTAVFEQTKTATHMVTFVNGITGETIKSVTVDNSVTDISSYEPADPYAFGCTFKDWKETKEADGSIVETAEFTPASLTDSLTVTGGTQSGSGSYAPKSVVTVTADAAPSGKQFSCWQDASGNILSYGAIYSFCITGDLSVTAVYVDSTSTVEPEADTTLTGVTPNPSAATISFSSQWYVPGGCTMVSHGILVTKGANHTADTFVIGAESVLKATAKNNPSAGTYVVNKCNVTKGDLWYGRAYLVYRDAFGNIVTIYGNILSGSF</sequence>
<dbReference type="RefSeq" id="WP_013484798.1">
    <property type="nucleotide sequence ID" value="NC_014828.1"/>
</dbReference>
<feature type="domain" description="Bacterial repeat" evidence="2">
    <location>
        <begin position="417"/>
        <end position="484"/>
    </location>
</feature>
<proteinExistence type="predicted"/>
<feature type="domain" description="Bacterial repeat" evidence="2">
    <location>
        <begin position="335"/>
        <end position="405"/>
    </location>
</feature>
<evidence type="ECO:0000313" key="3">
    <source>
        <dbReference type="EMBL" id="ADU26428.1"/>
    </source>
</evidence>
<keyword evidence="4" id="KW-1185">Reference proteome</keyword>
<feature type="domain" description="Bacterial repeat" evidence="2">
    <location>
        <begin position="858"/>
        <end position="933"/>
    </location>
</feature>
<dbReference type="eggNOG" id="COG3420">
    <property type="taxonomic scope" value="Bacteria"/>
</dbReference>
<feature type="domain" description="Bacterial repeat" evidence="2">
    <location>
        <begin position="1039"/>
        <end position="1098"/>
    </location>
</feature>
<organism evidence="3 4">
    <name type="scientific">Ethanoligenens harbinense (strain DSM 18485 / JCM 12961 / CGMCC 1.5033 / YUAN-3)</name>
    <dbReference type="NCBI Taxonomy" id="663278"/>
    <lineage>
        <taxon>Bacteria</taxon>
        <taxon>Bacillati</taxon>
        <taxon>Bacillota</taxon>
        <taxon>Clostridia</taxon>
        <taxon>Eubacteriales</taxon>
        <taxon>Oscillospiraceae</taxon>
        <taxon>Ethanoligenens</taxon>
    </lineage>
</organism>
<name>E6U3D6_ETHHY</name>
<gene>
    <name evidence="3" type="ordered locus">Ethha_0861</name>
</gene>
<reference evidence="3 4" key="1">
    <citation type="submission" date="2010-12" db="EMBL/GenBank/DDBJ databases">
        <title>Complete sequence of Ethanoligenens harbinense YUAN-3.</title>
        <authorList>
            <person name="Lucas S."/>
            <person name="Copeland A."/>
            <person name="Lapidus A."/>
            <person name="Cheng J.-F."/>
            <person name="Bruce D."/>
            <person name="Goodwin L."/>
            <person name="Pitluck S."/>
            <person name="Chertkov O."/>
            <person name="Misra M."/>
            <person name="Detter J.C."/>
            <person name="Han C."/>
            <person name="Tapia R."/>
            <person name="Land M."/>
            <person name="Hauser L."/>
            <person name="Jeffries C."/>
            <person name="Kyrpides N."/>
            <person name="Ivanova N."/>
            <person name="Mikhailova N."/>
            <person name="Wang A."/>
            <person name="Mouttaki H."/>
            <person name="He Z."/>
            <person name="Zhou J."/>
            <person name="Hemme C.L."/>
            <person name="Woyke T."/>
        </authorList>
    </citation>
    <scope>NUCLEOTIDE SEQUENCE [LARGE SCALE GENOMIC DNA]</scope>
    <source>
        <strain evidence="4">DSM 18485 / JCM 12961 / CGMCC 1.5033 / YUAN-3</strain>
    </source>
</reference>
<dbReference type="KEGG" id="eha:Ethha_0861"/>
<evidence type="ECO:0000313" key="4">
    <source>
        <dbReference type="Proteomes" id="UP000001551"/>
    </source>
</evidence>
<dbReference type="InterPro" id="IPR044060">
    <property type="entry name" value="Bacterial_rp_domain"/>
</dbReference>
<evidence type="ECO:0000256" key="1">
    <source>
        <dbReference type="SAM" id="Phobius"/>
    </source>
</evidence>
<feature type="domain" description="Bacterial repeat" evidence="2">
    <location>
        <begin position="938"/>
        <end position="1015"/>
    </location>
</feature>
<keyword evidence="1" id="KW-0812">Transmembrane</keyword>
<evidence type="ECO:0000259" key="2">
    <source>
        <dbReference type="Pfam" id="PF18998"/>
    </source>
</evidence>
<keyword evidence="1" id="KW-1133">Transmembrane helix</keyword>
<feature type="transmembrane region" description="Helical" evidence="1">
    <location>
        <begin position="12"/>
        <end position="31"/>
    </location>
</feature>
<dbReference type="STRING" id="663278.Ethha_0861"/>
<dbReference type="Pfam" id="PF18998">
    <property type="entry name" value="Flg_new_2"/>
    <property type="match status" value="6"/>
</dbReference>
<keyword evidence="1" id="KW-0472">Membrane</keyword>
<accession>E6U3D6</accession>
<feature type="domain" description="Bacterial repeat" evidence="2">
    <location>
        <begin position="1173"/>
        <end position="1235"/>
    </location>
</feature>
<dbReference type="HOGENOM" id="CLU_257448_0_0_9"/>
<dbReference type="EMBL" id="CP002400">
    <property type="protein sequence ID" value="ADU26428.1"/>
    <property type="molecule type" value="Genomic_DNA"/>
</dbReference>
<protein>
    <recommendedName>
        <fullName evidence="2">Bacterial repeat domain-containing protein</fullName>
    </recommendedName>
</protein>